<protein>
    <submittedName>
        <fullName evidence="2">Uncharacterized protein</fullName>
    </submittedName>
</protein>
<keyword evidence="3" id="KW-1185">Reference proteome</keyword>
<evidence type="ECO:0000313" key="3">
    <source>
        <dbReference type="Proteomes" id="UP000735302"/>
    </source>
</evidence>
<organism evidence="2 3">
    <name type="scientific">Plakobranchus ocellatus</name>
    <dbReference type="NCBI Taxonomy" id="259542"/>
    <lineage>
        <taxon>Eukaryota</taxon>
        <taxon>Metazoa</taxon>
        <taxon>Spiralia</taxon>
        <taxon>Lophotrochozoa</taxon>
        <taxon>Mollusca</taxon>
        <taxon>Gastropoda</taxon>
        <taxon>Heterobranchia</taxon>
        <taxon>Euthyneura</taxon>
        <taxon>Panpulmonata</taxon>
        <taxon>Sacoglossa</taxon>
        <taxon>Placobranchoidea</taxon>
        <taxon>Plakobranchidae</taxon>
        <taxon>Plakobranchus</taxon>
    </lineage>
</organism>
<dbReference type="EMBL" id="BLXT01004186">
    <property type="protein sequence ID" value="GFO10647.1"/>
    <property type="molecule type" value="Genomic_DNA"/>
</dbReference>
<evidence type="ECO:0000313" key="2">
    <source>
        <dbReference type="EMBL" id="GFO10647.1"/>
    </source>
</evidence>
<dbReference type="Proteomes" id="UP000735302">
    <property type="component" value="Unassembled WGS sequence"/>
</dbReference>
<evidence type="ECO:0000256" key="1">
    <source>
        <dbReference type="SAM" id="MobiDB-lite"/>
    </source>
</evidence>
<comment type="caution">
    <text evidence="2">The sequence shown here is derived from an EMBL/GenBank/DDBJ whole genome shotgun (WGS) entry which is preliminary data.</text>
</comment>
<feature type="region of interest" description="Disordered" evidence="1">
    <location>
        <begin position="257"/>
        <end position="278"/>
    </location>
</feature>
<feature type="region of interest" description="Disordered" evidence="1">
    <location>
        <begin position="98"/>
        <end position="156"/>
    </location>
</feature>
<dbReference type="AlphaFoldDB" id="A0AAV4AUH0"/>
<sequence>MLEVKPTSPCLSSSILMGHPVDTASNTGVGDGFIVASGRLNQAEVLNRLNGNYGDYRHFSGRSQTPRGDYRASPSSICQNYRRNIAHFHSREDVPVSAMRTWPSSPSPSSSPSSSLSSLSPSSPSPASSSSTLSSSEVDYDKENKNRKSNSRIGDTSCAYQSPCTLETAVRNAEASFYTLAHSTEYGSAATRNRSIHTQTSIANRFSSPCSEPSTPVFSRSPCREDNRVNRYARDSALRNAKKLMNNNALRSLSPRTKTSMKLNGNRSSPTRSKPYVGEMSNKCVSPAAGDSGLISPTSKAIADSLAERRACHDFAKYLISPSSMSPSSRSPGTPSSNHSSATPTPSTLYKRLPFSQSANALFTRPVNSPSPTYASCSSSPTLAGRLRSLGNNPMYHQYHGRRQQHRDRKFRLNLFMYSALYRKQRRTDSGYIIYHNPIEGMA</sequence>
<feature type="region of interest" description="Disordered" evidence="1">
    <location>
        <begin position="323"/>
        <end position="349"/>
    </location>
</feature>
<feature type="compositionally biased region" description="Polar residues" evidence="1">
    <location>
        <begin position="257"/>
        <end position="272"/>
    </location>
</feature>
<proteinExistence type="predicted"/>
<accession>A0AAV4AUH0</accession>
<gene>
    <name evidence="2" type="ORF">PoB_003715200</name>
</gene>
<feature type="compositionally biased region" description="Low complexity" evidence="1">
    <location>
        <begin position="323"/>
        <end position="341"/>
    </location>
</feature>
<feature type="compositionally biased region" description="Low complexity" evidence="1">
    <location>
        <begin position="103"/>
        <end position="136"/>
    </location>
</feature>
<reference evidence="2 3" key="1">
    <citation type="journal article" date="2021" name="Elife">
        <title>Chloroplast acquisition without the gene transfer in kleptoplastic sea slugs, Plakobranchus ocellatus.</title>
        <authorList>
            <person name="Maeda T."/>
            <person name="Takahashi S."/>
            <person name="Yoshida T."/>
            <person name="Shimamura S."/>
            <person name="Takaki Y."/>
            <person name="Nagai Y."/>
            <person name="Toyoda A."/>
            <person name="Suzuki Y."/>
            <person name="Arimoto A."/>
            <person name="Ishii H."/>
            <person name="Satoh N."/>
            <person name="Nishiyama T."/>
            <person name="Hasebe M."/>
            <person name="Maruyama T."/>
            <person name="Minagawa J."/>
            <person name="Obokata J."/>
            <person name="Shigenobu S."/>
        </authorList>
    </citation>
    <scope>NUCLEOTIDE SEQUENCE [LARGE SCALE GENOMIC DNA]</scope>
</reference>
<name>A0AAV4AUH0_9GAST</name>